<evidence type="ECO:0008006" key="4">
    <source>
        <dbReference type="Google" id="ProtNLM"/>
    </source>
</evidence>
<sequence length="435" mass="49805">MAGSAKYALPEHWTELSAARTHRQQCADQVNAVKRSCAAECGKKHVSDCPQCFPKALDRMRARYCDAEDREWFSQRRAFLNELDMLFADAKEHKVDLKFIEEQIESEKEAWYRWVLRMYPEFLTAGESGVDQEELRGMLDDPDRSRQELIESVWKGVGKPITWSSDVDTFADKMASTKNSASELKKLYVAYLFKDRSTGAVLEHAQKYLDVYESSDAMPLEEVINRIVQDHRASRNTQPQRDGHEARLNELRRARTAFEQNRLQAKSRLQAAQAPAVMEELYDLPPCAACQKQVDPKDVFSCSLCQVMVQIGAAKKLTVYCSTECFHEKQDEHVDKEHDCEAGDECVQNVDAYMESINRLREPVVCNDCMAEEQSTIYCSMRCAMWELTNHRVRKHGANTAVSQDEVEMLVSPLWKLVDKTLEEGSPGLKYSVAE</sequence>
<comment type="caution">
    <text evidence="2">The sequence shown here is derived from an EMBL/GenBank/DDBJ whole genome shotgun (WGS) entry which is preliminary data.</text>
</comment>
<proteinExistence type="predicted"/>
<keyword evidence="3" id="KW-1185">Reference proteome</keyword>
<feature type="coiled-coil region" evidence="1">
    <location>
        <begin position="241"/>
        <end position="268"/>
    </location>
</feature>
<organism evidence="2 3">
    <name type="scientific">Neonectria magnoliae</name>
    <dbReference type="NCBI Taxonomy" id="2732573"/>
    <lineage>
        <taxon>Eukaryota</taxon>
        <taxon>Fungi</taxon>
        <taxon>Dikarya</taxon>
        <taxon>Ascomycota</taxon>
        <taxon>Pezizomycotina</taxon>
        <taxon>Sordariomycetes</taxon>
        <taxon>Hypocreomycetidae</taxon>
        <taxon>Hypocreales</taxon>
        <taxon>Nectriaceae</taxon>
        <taxon>Neonectria</taxon>
    </lineage>
</organism>
<protein>
    <recommendedName>
        <fullName evidence="4">MYND-type zinc finger protein samB</fullName>
    </recommendedName>
</protein>
<accession>A0ABR1H303</accession>
<evidence type="ECO:0000313" key="3">
    <source>
        <dbReference type="Proteomes" id="UP001498421"/>
    </source>
</evidence>
<gene>
    <name evidence="2" type="ORF">QQZ08_012341</name>
</gene>
<dbReference type="Proteomes" id="UP001498421">
    <property type="component" value="Unassembled WGS sequence"/>
</dbReference>
<evidence type="ECO:0000256" key="1">
    <source>
        <dbReference type="SAM" id="Coils"/>
    </source>
</evidence>
<reference evidence="2 3" key="1">
    <citation type="journal article" date="2025" name="Microbiol. Resour. Announc.">
        <title>Draft genome sequences for Neonectria magnoliae and Neonectria punicea, canker pathogens of Liriodendron tulipifera and Acer saccharum in West Virginia.</title>
        <authorList>
            <person name="Petronek H.M."/>
            <person name="Kasson M.T."/>
            <person name="Metheny A.M."/>
            <person name="Stauder C.M."/>
            <person name="Lovett B."/>
            <person name="Lynch S.C."/>
            <person name="Garnas J.R."/>
            <person name="Kasson L.R."/>
            <person name="Stajich J.E."/>
        </authorList>
    </citation>
    <scope>NUCLEOTIDE SEQUENCE [LARGE SCALE GENOMIC DNA]</scope>
    <source>
        <strain evidence="2 3">NRRL 64651</strain>
    </source>
</reference>
<dbReference type="EMBL" id="JAZAVK010000241">
    <property type="protein sequence ID" value="KAK7415452.1"/>
    <property type="molecule type" value="Genomic_DNA"/>
</dbReference>
<keyword evidence="1" id="KW-0175">Coiled coil</keyword>
<evidence type="ECO:0000313" key="2">
    <source>
        <dbReference type="EMBL" id="KAK7415452.1"/>
    </source>
</evidence>
<name>A0ABR1H303_9HYPO</name>